<dbReference type="AlphaFoldDB" id="A0A484RF36"/>
<dbReference type="PANTHER" id="PTHR30273">
    <property type="entry name" value="PERIPLASMIC SIGNAL SENSOR AND SIGMA FACTOR ACTIVATOR FECR-RELATED"/>
    <property type="match status" value="1"/>
</dbReference>
<dbReference type="InterPro" id="IPR006860">
    <property type="entry name" value="FecR"/>
</dbReference>
<organism evidence="3">
    <name type="scientific">plant metagenome</name>
    <dbReference type="NCBI Taxonomy" id="1297885"/>
    <lineage>
        <taxon>unclassified sequences</taxon>
        <taxon>metagenomes</taxon>
        <taxon>organismal metagenomes</taxon>
    </lineage>
</organism>
<reference evidence="3" key="1">
    <citation type="submission" date="2019-03" db="EMBL/GenBank/DDBJ databases">
        <authorList>
            <person name="Danneels B."/>
        </authorList>
    </citation>
    <scope>NUCLEOTIDE SEQUENCE</scope>
</reference>
<feature type="domain" description="FecR N-terminal" evidence="2">
    <location>
        <begin position="21"/>
        <end position="61"/>
    </location>
</feature>
<accession>A0A484RF36</accession>
<evidence type="ECO:0000259" key="2">
    <source>
        <dbReference type="Pfam" id="PF16220"/>
    </source>
</evidence>
<dbReference type="EMBL" id="CAADID010000007">
    <property type="protein sequence ID" value="VFR59894.1"/>
    <property type="molecule type" value="Genomic_DNA"/>
</dbReference>
<dbReference type="Pfam" id="PF04773">
    <property type="entry name" value="FecR"/>
    <property type="match status" value="1"/>
</dbReference>
<sequence>MSAPYSDTSAEAPIPVKVRRDAAGWLVELQSRSVSASTLDRWRAWRAAHPDHERAWQRIEAFEGKLQTLSSPLAHATLAPPASAQRRRAIQKLALVLFAGGTAWAIEDRTPWRTWTADHHTDTGERTAFTLADGTRIEMNARTAIDVHYTDAERLVRLVSGEILVTTAPDSAAIARPFIVETAQGRARAIGTRYAVLQQEGDHADHSHITVFDGAVEIHLGNGRVRRIEAGEQATFTREHINAPDVADEGADAWTQGMIVAHDMPLARFLGALARHRTGRLACASEIAALKVSGTYPVADTDKVLDILQRSLPIQVRRLTRYWITVHPRQG</sequence>
<dbReference type="PANTHER" id="PTHR30273:SF2">
    <property type="entry name" value="PROTEIN FECR"/>
    <property type="match status" value="1"/>
</dbReference>
<gene>
    <name evidence="3" type="ORF">ANT2_2424</name>
    <name evidence="4" type="ORF">ANT3_2426</name>
</gene>
<evidence type="ECO:0000313" key="4">
    <source>
        <dbReference type="EMBL" id="VFR59894.1"/>
    </source>
</evidence>
<protein>
    <submittedName>
        <fullName evidence="3">Iron siderophore sensor protein</fullName>
    </submittedName>
</protein>
<evidence type="ECO:0000259" key="1">
    <source>
        <dbReference type="Pfam" id="PF04773"/>
    </source>
</evidence>
<feature type="domain" description="FecR protein" evidence="1">
    <location>
        <begin position="118"/>
        <end position="217"/>
    </location>
</feature>
<dbReference type="InterPro" id="IPR012373">
    <property type="entry name" value="Ferrdict_sens_TM"/>
</dbReference>
<dbReference type="PIRSF" id="PIRSF018266">
    <property type="entry name" value="FecR"/>
    <property type="match status" value="1"/>
</dbReference>
<dbReference type="Pfam" id="PF16220">
    <property type="entry name" value="DUF4880"/>
    <property type="match status" value="1"/>
</dbReference>
<evidence type="ECO:0000313" key="3">
    <source>
        <dbReference type="EMBL" id="VFR49132.1"/>
    </source>
</evidence>
<dbReference type="EMBL" id="CAADIG010000025">
    <property type="protein sequence ID" value="VFR49132.1"/>
    <property type="molecule type" value="Genomic_DNA"/>
</dbReference>
<dbReference type="GO" id="GO:0016989">
    <property type="term" value="F:sigma factor antagonist activity"/>
    <property type="evidence" value="ECO:0007669"/>
    <property type="project" value="TreeGrafter"/>
</dbReference>
<dbReference type="InterPro" id="IPR032623">
    <property type="entry name" value="FecR_N"/>
</dbReference>
<name>A0A484RF36_9ZZZZ</name>
<dbReference type="Gene3D" id="2.60.120.1440">
    <property type="match status" value="1"/>
</dbReference>
<proteinExistence type="predicted"/>